<evidence type="ECO:0000256" key="2">
    <source>
        <dbReference type="ARBA" id="ARBA00010617"/>
    </source>
</evidence>
<dbReference type="EMBL" id="CACSIO010000023">
    <property type="protein sequence ID" value="CAA0115498.1"/>
    <property type="molecule type" value="Genomic_DNA"/>
</dbReference>
<reference evidence="10 11" key="1">
    <citation type="submission" date="2019-11" db="EMBL/GenBank/DDBJ databases">
        <authorList>
            <person name="Holert J."/>
        </authorList>
    </citation>
    <scope>NUCLEOTIDE SEQUENCE [LARGE SCALE GENOMIC DNA]</scope>
    <source>
        <strain evidence="10">SB11_3</strain>
    </source>
</reference>
<dbReference type="AlphaFoldDB" id="A0A5S9QD85"/>
<proteinExistence type="inferred from homology"/>
<dbReference type="Proteomes" id="UP000441399">
    <property type="component" value="Unassembled WGS sequence"/>
</dbReference>
<feature type="binding site" description="axial binding residue" evidence="8">
    <location>
        <position position="404"/>
    </location>
    <ligand>
        <name>heme</name>
        <dbReference type="ChEBI" id="CHEBI:30413"/>
    </ligand>
    <ligandPart>
        <name>Fe</name>
        <dbReference type="ChEBI" id="CHEBI:18248"/>
    </ligandPart>
</feature>
<evidence type="ECO:0000313" key="11">
    <source>
        <dbReference type="Proteomes" id="UP000441399"/>
    </source>
</evidence>
<organism evidence="10 11">
    <name type="scientific">BD1-7 clade bacterium</name>
    <dbReference type="NCBI Taxonomy" id="2029982"/>
    <lineage>
        <taxon>Bacteria</taxon>
        <taxon>Pseudomonadati</taxon>
        <taxon>Pseudomonadota</taxon>
        <taxon>Gammaproteobacteria</taxon>
        <taxon>Cellvibrionales</taxon>
        <taxon>Spongiibacteraceae</taxon>
        <taxon>BD1-7 clade</taxon>
    </lineage>
</organism>
<dbReference type="Gene3D" id="1.10.630.10">
    <property type="entry name" value="Cytochrome P450"/>
    <property type="match status" value="1"/>
</dbReference>
<gene>
    <name evidence="10" type="ORF">OPDIPICF_01737</name>
</gene>
<dbReference type="GO" id="GO:0005506">
    <property type="term" value="F:iron ion binding"/>
    <property type="evidence" value="ECO:0007669"/>
    <property type="project" value="InterPro"/>
</dbReference>
<keyword evidence="5 9" id="KW-0560">Oxidoreductase</keyword>
<dbReference type="EC" id="1.14.-.-" evidence="10"/>
<keyword evidence="11" id="KW-1185">Reference proteome</keyword>
<dbReference type="PRINTS" id="PR00465">
    <property type="entry name" value="EP450IV"/>
</dbReference>
<evidence type="ECO:0000256" key="1">
    <source>
        <dbReference type="ARBA" id="ARBA00001971"/>
    </source>
</evidence>
<comment type="similarity">
    <text evidence="2 9">Belongs to the cytochrome P450 family.</text>
</comment>
<evidence type="ECO:0000256" key="6">
    <source>
        <dbReference type="ARBA" id="ARBA00023004"/>
    </source>
</evidence>
<keyword evidence="3 8" id="KW-0349">Heme</keyword>
<comment type="cofactor">
    <cofactor evidence="1 8">
        <name>heme</name>
        <dbReference type="ChEBI" id="CHEBI:30413"/>
    </cofactor>
</comment>
<name>A0A5S9QD85_9GAMM</name>
<dbReference type="PRINTS" id="PR00385">
    <property type="entry name" value="P450"/>
</dbReference>
<evidence type="ECO:0000256" key="5">
    <source>
        <dbReference type="ARBA" id="ARBA00023002"/>
    </source>
</evidence>
<dbReference type="GO" id="GO:0016705">
    <property type="term" value="F:oxidoreductase activity, acting on paired donors, with incorporation or reduction of molecular oxygen"/>
    <property type="evidence" value="ECO:0007669"/>
    <property type="project" value="InterPro"/>
</dbReference>
<dbReference type="InterPro" id="IPR002403">
    <property type="entry name" value="Cyt_P450_E_grp-IV"/>
</dbReference>
<dbReference type="PROSITE" id="PS00086">
    <property type="entry name" value="CYTOCHROME_P450"/>
    <property type="match status" value="1"/>
</dbReference>
<keyword evidence="6 8" id="KW-0408">Iron</keyword>
<dbReference type="PANTHER" id="PTHR24286:SF24">
    <property type="entry name" value="LANOSTEROL 14-ALPHA DEMETHYLASE"/>
    <property type="match status" value="1"/>
</dbReference>
<accession>A0A5S9QD85</accession>
<protein>
    <submittedName>
        <fullName evidence="10">Cytochrome P450 136</fullName>
        <ecNumber evidence="10">1.14.-.-</ecNumber>
    </submittedName>
</protein>
<evidence type="ECO:0000256" key="3">
    <source>
        <dbReference type="ARBA" id="ARBA00022617"/>
    </source>
</evidence>
<keyword evidence="4 8" id="KW-0479">Metal-binding</keyword>
<evidence type="ECO:0000256" key="7">
    <source>
        <dbReference type="ARBA" id="ARBA00023033"/>
    </source>
</evidence>
<dbReference type="SUPFAM" id="SSF48264">
    <property type="entry name" value="Cytochrome P450"/>
    <property type="match status" value="1"/>
</dbReference>
<dbReference type="GO" id="GO:0016125">
    <property type="term" value="P:sterol metabolic process"/>
    <property type="evidence" value="ECO:0007669"/>
    <property type="project" value="TreeGrafter"/>
</dbReference>
<dbReference type="PANTHER" id="PTHR24286">
    <property type="entry name" value="CYTOCHROME P450 26"/>
    <property type="match status" value="1"/>
</dbReference>
<dbReference type="OrthoDB" id="9764248at2"/>
<dbReference type="Pfam" id="PF00067">
    <property type="entry name" value="p450"/>
    <property type="match status" value="1"/>
</dbReference>
<dbReference type="GO" id="GO:0004497">
    <property type="term" value="F:monooxygenase activity"/>
    <property type="evidence" value="ECO:0007669"/>
    <property type="project" value="UniProtKB-KW"/>
</dbReference>
<dbReference type="InterPro" id="IPR036396">
    <property type="entry name" value="Cyt_P450_sf"/>
</dbReference>
<dbReference type="InterPro" id="IPR001128">
    <property type="entry name" value="Cyt_P450"/>
</dbReference>
<evidence type="ECO:0000256" key="4">
    <source>
        <dbReference type="ARBA" id="ARBA00022723"/>
    </source>
</evidence>
<evidence type="ECO:0000256" key="8">
    <source>
        <dbReference type="PIRSR" id="PIRSR602403-1"/>
    </source>
</evidence>
<evidence type="ECO:0000256" key="9">
    <source>
        <dbReference type="RuleBase" id="RU000461"/>
    </source>
</evidence>
<keyword evidence="7 9" id="KW-0503">Monooxygenase</keyword>
<evidence type="ECO:0000313" key="10">
    <source>
        <dbReference type="EMBL" id="CAA0115498.1"/>
    </source>
</evidence>
<dbReference type="GO" id="GO:0020037">
    <property type="term" value="F:heme binding"/>
    <property type="evidence" value="ECO:0007669"/>
    <property type="project" value="InterPro"/>
</dbReference>
<sequence length="457" mass="52624">MGADQSPNLDYKEQEDCHDLDHIPGEYGAIPYLGKTIELVNDLYGFIDKTYHKFGEVSKIKIGGQPGLLVVGAENYKTIYLDRNKAFSAQMGYEKSLANFYRKALLLRDFDDHKFQRRMFQTAFKNDQMRGYVDIMNPLLKNNLDSWENQKDFLFFPAVKKALLDVGATVFIGVEEIGPEMDKINEAFLNISEKGLMGLVKVDMPGFKFHKGKQGARYLEEYFTKVIPERRVGEGKDMLTHMAKEKMESGEYFPDEDLIPQASFLLFAAHDTTTSTLNHIILHLAQEPEWQDKLREEAQALGRDQLTYEDLDNLELMELVFKETLRMHPSVSMMQRRTIKEVELGGHKVPPNTIIFVPPVYNHCMEEFWSAPFKFDPMRFAPGREEHKNHSFCYMPFGGGAHKCIGMHFANMIVKCFLHQFLLKYKWSVPADYNPKMEAFPLPKTADGLPIKLEAIS</sequence>
<dbReference type="InterPro" id="IPR017972">
    <property type="entry name" value="Cyt_P450_CS"/>
</dbReference>